<accession>A0A0D6PJC0</accession>
<dbReference type="AlphaFoldDB" id="A0A0D6PJC0"/>
<dbReference type="OrthoDB" id="1826980at2"/>
<evidence type="ECO:0000313" key="2">
    <source>
        <dbReference type="Proteomes" id="UP000032668"/>
    </source>
</evidence>
<gene>
    <name evidence="1" type="ORF">Aam_062_019</name>
</gene>
<dbReference type="Proteomes" id="UP000032668">
    <property type="component" value="Unassembled WGS sequence"/>
</dbReference>
<protein>
    <submittedName>
        <fullName evidence="1">Aldehyde dehydrogenase</fullName>
    </submittedName>
</protein>
<dbReference type="EMBL" id="BANC01000061">
    <property type="protein sequence ID" value="GAN80924.1"/>
    <property type="molecule type" value="Genomic_DNA"/>
</dbReference>
<evidence type="ECO:0000313" key="1">
    <source>
        <dbReference type="EMBL" id="GAN80924.1"/>
    </source>
</evidence>
<sequence length="283" mass="30806">MTLRATDGAGEWDYELALAVNNRVRLFRCTNAKFVETGTVENIGCNGTALEIAAIDDAGRTLKTSTGRGRLVAWESLQGEPNGRVQLAYGEVLTTNTAQRSTVTEHIHAMPTGTKLISAFGAYTTGSWHREQSFIVTSEGAESAEIIARRPLGDRREIGRSDVLNNILPNFVEVSEKQAALALIDCTAGLRRGTEQAVQTVHQASEARAGGLKQASMLRERMLSRRIAQVFEEKSSALTAQLRRHGKALGRVARIGADLAKFCQPYPPPSGEPREQYGILART</sequence>
<proteinExistence type="predicted"/>
<keyword evidence="2" id="KW-1185">Reference proteome</keyword>
<name>A0A0D6PJC0_9PROT</name>
<dbReference type="STRING" id="1120923.SAMN02746095_03148"/>
<dbReference type="RefSeq" id="WP_048879316.1">
    <property type="nucleotide sequence ID" value="NZ_BANC01000061.1"/>
</dbReference>
<organism evidence="1 2">
    <name type="scientific">Acidocella aminolytica 101 = DSM 11237</name>
    <dbReference type="NCBI Taxonomy" id="1120923"/>
    <lineage>
        <taxon>Bacteria</taxon>
        <taxon>Pseudomonadati</taxon>
        <taxon>Pseudomonadota</taxon>
        <taxon>Alphaproteobacteria</taxon>
        <taxon>Acetobacterales</taxon>
        <taxon>Acidocellaceae</taxon>
        <taxon>Acidocella</taxon>
    </lineage>
</organism>
<reference evidence="1 2" key="1">
    <citation type="submission" date="2012-11" db="EMBL/GenBank/DDBJ databases">
        <title>Whole genome sequence of Acidocella aminolytica 101 = DSM 11237.</title>
        <authorList>
            <person name="Azuma Y."/>
            <person name="Higashiura N."/>
            <person name="Hirakawa H."/>
            <person name="Matsushita K."/>
        </authorList>
    </citation>
    <scope>NUCLEOTIDE SEQUENCE [LARGE SCALE GENOMIC DNA]</scope>
    <source>
        <strain evidence="2">101 / DSM 11237</strain>
    </source>
</reference>
<comment type="caution">
    <text evidence="1">The sequence shown here is derived from an EMBL/GenBank/DDBJ whole genome shotgun (WGS) entry which is preliminary data.</text>
</comment>